<proteinExistence type="inferred from homology"/>
<dbReference type="PANTHER" id="PTHR24346">
    <property type="entry name" value="MAP/MICROTUBULE AFFINITY-REGULATING KINASE"/>
    <property type="match status" value="1"/>
</dbReference>
<dbReference type="InterPro" id="IPR017441">
    <property type="entry name" value="Protein_kinase_ATP_BS"/>
</dbReference>
<evidence type="ECO:0000259" key="17">
    <source>
        <dbReference type="PROSITE" id="PS50011"/>
    </source>
</evidence>
<evidence type="ECO:0000256" key="13">
    <source>
        <dbReference type="ARBA" id="ARBA00022871"/>
    </source>
</evidence>
<dbReference type="PROSITE" id="PS00107">
    <property type="entry name" value="PROTEIN_KINASE_ATP"/>
    <property type="match status" value="1"/>
</dbReference>
<evidence type="ECO:0000256" key="1">
    <source>
        <dbReference type="ARBA" id="ARBA00001946"/>
    </source>
</evidence>
<name>A0A9P0AI61_BEMTA</name>
<evidence type="ECO:0000256" key="3">
    <source>
        <dbReference type="ARBA" id="ARBA00022527"/>
    </source>
</evidence>
<evidence type="ECO:0000256" key="8">
    <source>
        <dbReference type="ARBA" id="ARBA00022777"/>
    </source>
</evidence>
<dbReference type="InterPro" id="IPR008271">
    <property type="entry name" value="Ser/Thr_kinase_AS"/>
</dbReference>
<keyword evidence="5" id="KW-0808">Transferase</keyword>
<evidence type="ECO:0000256" key="9">
    <source>
        <dbReference type="ARBA" id="ARBA00022782"/>
    </source>
</evidence>
<evidence type="ECO:0000256" key="4">
    <source>
        <dbReference type="ARBA" id="ARBA00022553"/>
    </source>
</evidence>
<dbReference type="InterPro" id="IPR047908">
    <property type="entry name" value="TSSK4_cat"/>
</dbReference>
<dbReference type="Pfam" id="PF00069">
    <property type="entry name" value="Pkinase"/>
    <property type="match status" value="1"/>
</dbReference>
<evidence type="ECO:0000256" key="2">
    <source>
        <dbReference type="ARBA" id="ARBA00022473"/>
    </source>
</evidence>
<dbReference type="Gene3D" id="1.10.510.10">
    <property type="entry name" value="Transferase(Phosphotransferase) domain 1"/>
    <property type="match status" value="1"/>
</dbReference>
<sequence>MNLKKDGVGVPGVSLTKKKSVLLVQGPPPPPGQDEKPAGAPKTDVVERKATVLENHGYSLGKTIGTGSYATVKVANSERHKTHVAVKIVSKFQAPPDYLKKFLPREIEVVKGLKHQHLIRFLQAIETTHRVYIIMEYAEKGSLLDIIRRDCYIDEPRGKLWFRQLVDAVEYCHEKGVVHRDIKCENLLMDRDYNIKLSDFGFARGSMKPKSGIPIMSETFCGSYAYASPEILRGIPYQPQLSDIWSMGVVLYATVYGRLPFDDSNYSQLLKQVQSKVTFPKEPKISTRCRTLILQILAPVKQRIRLAGIKNDPWLTEVDSELPQGTSIIPAPQTANFIPAQ</sequence>
<evidence type="ECO:0000256" key="10">
    <source>
        <dbReference type="ARBA" id="ARBA00022840"/>
    </source>
</evidence>
<dbReference type="EMBL" id="OU963867">
    <property type="protein sequence ID" value="CAH0392283.1"/>
    <property type="molecule type" value="Genomic_DNA"/>
</dbReference>
<dbReference type="GO" id="GO:0005524">
    <property type="term" value="F:ATP binding"/>
    <property type="evidence" value="ECO:0007669"/>
    <property type="project" value="UniProtKB-UniRule"/>
</dbReference>
<evidence type="ECO:0000256" key="12">
    <source>
        <dbReference type="ARBA" id="ARBA00022843"/>
    </source>
</evidence>
<keyword evidence="19" id="KW-1185">Reference proteome</keyword>
<keyword evidence="3 15" id="KW-0723">Serine/threonine-protein kinase</keyword>
<reference evidence="18" key="1">
    <citation type="submission" date="2021-12" db="EMBL/GenBank/DDBJ databases">
        <authorList>
            <person name="King R."/>
        </authorList>
    </citation>
    <scope>NUCLEOTIDE SEQUENCE</scope>
</reference>
<dbReference type="AlphaFoldDB" id="A0A9P0AI61"/>
<dbReference type="SMART" id="SM00220">
    <property type="entry name" value="S_TKc"/>
    <property type="match status" value="1"/>
</dbReference>
<comment type="cofactor">
    <cofactor evidence="1">
        <name>Mg(2+)</name>
        <dbReference type="ChEBI" id="CHEBI:18420"/>
    </cofactor>
</comment>
<accession>A0A9P0AI61</accession>
<keyword evidence="6" id="KW-0479">Metal-binding</keyword>
<feature type="domain" description="Protein kinase" evidence="17">
    <location>
        <begin position="58"/>
        <end position="315"/>
    </location>
</feature>
<comment type="similarity">
    <text evidence="15">Belongs to the protein kinase superfamily.</text>
</comment>
<feature type="region of interest" description="Disordered" evidence="16">
    <location>
        <begin position="19"/>
        <end position="43"/>
    </location>
</feature>
<keyword evidence="8" id="KW-0418">Kinase</keyword>
<evidence type="ECO:0000256" key="11">
    <source>
        <dbReference type="ARBA" id="ARBA00022842"/>
    </source>
</evidence>
<dbReference type="InterPro" id="IPR011009">
    <property type="entry name" value="Kinase-like_dom_sf"/>
</dbReference>
<keyword evidence="13" id="KW-0744">Spermatogenesis</keyword>
<evidence type="ECO:0000313" key="18">
    <source>
        <dbReference type="EMBL" id="CAH0392283.1"/>
    </source>
</evidence>
<keyword evidence="12" id="KW-0832">Ubl conjugation</keyword>
<keyword evidence="4" id="KW-0597">Phosphoprotein</keyword>
<evidence type="ECO:0000256" key="7">
    <source>
        <dbReference type="ARBA" id="ARBA00022741"/>
    </source>
</evidence>
<evidence type="ECO:0000256" key="5">
    <source>
        <dbReference type="ARBA" id="ARBA00022679"/>
    </source>
</evidence>
<dbReference type="GO" id="GO:0005737">
    <property type="term" value="C:cytoplasm"/>
    <property type="evidence" value="ECO:0007669"/>
    <property type="project" value="TreeGrafter"/>
</dbReference>
<dbReference type="PROSITE" id="PS00108">
    <property type="entry name" value="PROTEIN_KINASE_ST"/>
    <property type="match status" value="1"/>
</dbReference>
<evidence type="ECO:0000313" key="19">
    <source>
        <dbReference type="Proteomes" id="UP001152759"/>
    </source>
</evidence>
<dbReference type="Proteomes" id="UP001152759">
    <property type="component" value="Chromosome 6"/>
</dbReference>
<evidence type="ECO:0000256" key="6">
    <source>
        <dbReference type="ARBA" id="ARBA00022723"/>
    </source>
</evidence>
<protein>
    <recommendedName>
        <fullName evidence="17">Protein kinase domain-containing protein</fullName>
    </recommendedName>
</protein>
<dbReference type="GO" id="GO:0000287">
    <property type="term" value="F:magnesium ion binding"/>
    <property type="evidence" value="ECO:0007669"/>
    <property type="project" value="UniProtKB-ARBA"/>
</dbReference>
<organism evidence="18 19">
    <name type="scientific">Bemisia tabaci</name>
    <name type="common">Sweetpotato whitefly</name>
    <name type="synonym">Aleurodes tabaci</name>
    <dbReference type="NCBI Taxonomy" id="7038"/>
    <lineage>
        <taxon>Eukaryota</taxon>
        <taxon>Metazoa</taxon>
        <taxon>Ecdysozoa</taxon>
        <taxon>Arthropoda</taxon>
        <taxon>Hexapoda</taxon>
        <taxon>Insecta</taxon>
        <taxon>Pterygota</taxon>
        <taxon>Neoptera</taxon>
        <taxon>Paraneoptera</taxon>
        <taxon>Hemiptera</taxon>
        <taxon>Sternorrhyncha</taxon>
        <taxon>Aleyrodoidea</taxon>
        <taxon>Aleyrodidae</taxon>
        <taxon>Aleyrodinae</taxon>
        <taxon>Bemisia</taxon>
    </lineage>
</organism>
<dbReference type="GO" id="GO:0050321">
    <property type="term" value="F:tau-protein kinase activity"/>
    <property type="evidence" value="ECO:0007669"/>
    <property type="project" value="TreeGrafter"/>
</dbReference>
<dbReference type="GO" id="GO:0030154">
    <property type="term" value="P:cell differentiation"/>
    <property type="evidence" value="ECO:0007669"/>
    <property type="project" value="UniProtKB-KW"/>
</dbReference>
<dbReference type="FunFam" id="3.30.200.20:FF:000042">
    <property type="entry name" value="Aurora kinase A"/>
    <property type="match status" value="1"/>
</dbReference>
<evidence type="ECO:0000256" key="15">
    <source>
        <dbReference type="RuleBase" id="RU000304"/>
    </source>
</evidence>
<evidence type="ECO:0000256" key="14">
    <source>
        <dbReference type="PROSITE-ProRule" id="PRU10141"/>
    </source>
</evidence>
<gene>
    <name evidence="18" type="ORF">BEMITA_LOCUS10816</name>
</gene>
<keyword evidence="2" id="KW-0217">Developmental protein</keyword>
<keyword evidence="7 14" id="KW-0547">Nucleotide-binding</keyword>
<dbReference type="PROSITE" id="PS50011">
    <property type="entry name" value="PROTEIN_KINASE_DOM"/>
    <property type="match status" value="1"/>
</dbReference>
<dbReference type="CDD" id="cd14162">
    <property type="entry name" value="STKc_TSSK4-like"/>
    <property type="match status" value="1"/>
</dbReference>
<dbReference type="SUPFAM" id="SSF56112">
    <property type="entry name" value="Protein kinase-like (PK-like)"/>
    <property type="match status" value="1"/>
</dbReference>
<feature type="binding site" evidence="14">
    <location>
        <position position="87"/>
    </location>
    <ligand>
        <name>ATP</name>
        <dbReference type="ChEBI" id="CHEBI:30616"/>
    </ligand>
</feature>
<dbReference type="GO" id="GO:0007283">
    <property type="term" value="P:spermatogenesis"/>
    <property type="evidence" value="ECO:0007669"/>
    <property type="project" value="UniProtKB-KW"/>
</dbReference>
<keyword evidence="10 14" id="KW-0067">ATP-binding</keyword>
<dbReference type="FunFam" id="1.10.510.10:FF:000658">
    <property type="entry name" value="Protein CBG12184"/>
    <property type="match status" value="1"/>
</dbReference>
<dbReference type="InterPro" id="IPR000719">
    <property type="entry name" value="Prot_kinase_dom"/>
</dbReference>
<dbReference type="GO" id="GO:0035556">
    <property type="term" value="P:intracellular signal transduction"/>
    <property type="evidence" value="ECO:0007669"/>
    <property type="project" value="TreeGrafter"/>
</dbReference>
<dbReference type="GO" id="GO:0000226">
    <property type="term" value="P:microtubule cytoskeleton organization"/>
    <property type="evidence" value="ECO:0007669"/>
    <property type="project" value="TreeGrafter"/>
</dbReference>
<keyword evidence="11" id="KW-0460">Magnesium</keyword>
<keyword evidence="9" id="KW-0221">Differentiation</keyword>
<dbReference type="PANTHER" id="PTHR24346:SF102">
    <property type="entry name" value="TESTIS-SPECIFIC SERINE_THREONINE-PROTEIN KINASE 1"/>
    <property type="match status" value="1"/>
</dbReference>
<evidence type="ECO:0000256" key="16">
    <source>
        <dbReference type="SAM" id="MobiDB-lite"/>
    </source>
</evidence>